<organism evidence="2 3">
    <name type="scientific">Glossina morsitans morsitans</name>
    <name type="common">Savannah tsetse fly</name>
    <dbReference type="NCBI Taxonomy" id="37546"/>
    <lineage>
        <taxon>Eukaryota</taxon>
        <taxon>Metazoa</taxon>
        <taxon>Ecdysozoa</taxon>
        <taxon>Arthropoda</taxon>
        <taxon>Hexapoda</taxon>
        <taxon>Insecta</taxon>
        <taxon>Pterygota</taxon>
        <taxon>Neoptera</taxon>
        <taxon>Endopterygota</taxon>
        <taxon>Diptera</taxon>
        <taxon>Brachycera</taxon>
        <taxon>Muscomorpha</taxon>
        <taxon>Hippoboscoidea</taxon>
        <taxon>Glossinidae</taxon>
        <taxon>Glossina</taxon>
    </lineage>
</organism>
<dbReference type="VEuPathDB" id="VectorBase:GMOY011293"/>
<proteinExistence type="predicted"/>
<evidence type="ECO:0000313" key="3">
    <source>
        <dbReference type="Proteomes" id="UP000092444"/>
    </source>
</evidence>
<accession>A0A1B0GDB8</accession>
<dbReference type="EnsemblMetazoa" id="GMOY011293-RA">
    <property type="protein sequence ID" value="GMOY011293-PA"/>
    <property type="gene ID" value="GMOY011293"/>
</dbReference>
<name>A0A1B0GDB8_GLOMM</name>
<dbReference type="AlphaFoldDB" id="A0A1B0GDB8"/>
<evidence type="ECO:0000313" key="2">
    <source>
        <dbReference type="EnsemblMetazoa" id="GMOY011293-PA"/>
    </source>
</evidence>
<reference evidence="2" key="1">
    <citation type="submission" date="2020-05" db="UniProtKB">
        <authorList>
            <consortium name="EnsemblMetazoa"/>
        </authorList>
    </citation>
    <scope>IDENTIFICATION</scope>
    <source>
        <strain evidence="2">Yale</strain>
    </source>
</reference>
<evidence type="ECO:0000256" key="1">
    <source>
        <dbReference type="SAM" id="Phobius"/>
    </source>
</evidence>
<keyword evidence="1" id="KW-0472">Membrane</keyword>
<dbReference type="EMBL" id="CCAG010004719">
    <property type="status" value="NOT_ANNOTATED_CDS"/>
    <property type="molecule type" value="Genomic_DNA"/>
</dbReference>
<feature type="transmembrane region" description="Helical" evidence="1">
    <location>
        <begin position="12"/>
        <end position="35"/>
    </location>
</feature>
<sequence length="53" mass="6416">MFMHISKCVSLYMLLIIFAYPVNIFLFINFLFGYVDFFVFWLHTQIINSNKKS</sequence>
<keyword evidence="1" id="KW-0812">Transmembrane</keyword>
<keyword evidence="1" id="KW-1133">Transmembrane helix</keyword>
<dbReference type="Proteomes" id="UP000092444">
    <property type="component" value="Unassembled WGS sequence"/>
</dbReference>
<protein>
    <submittedName>
        <fullName evidence="2">Uncharacterized protein</fullName>
    </submittedName>
</protein>
<keyword evidence="3" id="KW-1185">Reference proteome</keyword>